<dbReference type="PRINTS" id="PR01397">
    <property type="entry name" value="DHBDHDRGNASE"/>
</dbReference>
<dbReference type="Gene3D" id="3.40.50.720">
    <property type="entry name" value="NAD(P)-binding Rossmann-like Domain"/>
    <property type="match status" value="1"/>
</dbReference>
<accession>A0ABP9M734</accession>
<dbReference type="EMBL" id="BAABKD010000009">
    <property type="protein sequence ID" value="GAA5090379.1"/>
    <property type="molecule type" value="Genomic_DNA"/>
</dbReference>
<dbReference type="Proteomes" id="UP001500227">
    <property type="component" value="Unassembled WGS sequence"/>
</dbReference>
<dbReference type="RefSeq" id="WP_345370722.1">
    <property type="nucleotide sequence ID" value="NZ_BAABKD010000009.1"/>
</dbReference>
<evidence type="ECO:0000256" key="2">
    <source>
        <dbReference type="ARBA" id="ARBA00023002"/>
    </source>
</evidence>
<reference evidence="6" key="1">
    <citation type="journal article" date="2019" name="Int. J. Syst. Evol. Microbiol.">
        <title>The Global Catalogue of Microorganisms (GCM) 10K type strain sequencing project: providing services to taxonomists for standard genome sequencing and annotation.</title>
        <authorList>
            <consortium name="The Broad Institute Genomics Platform"/>
            <consortium name="The Broad Institute Genome Sequencing Center for Infectious Disease"/>
            <person name="Wu L."/>
            <person name="Ma J."/>
        </authorList>
    </citation>
    <scope>NUCLEOTIDE SEQUENCE [LARGE SCALE GENOMIC DNA]</scope>
    <source>
        <strain evidence="6">JCM 18423</strain>
    </source>
</reference>
<evidence type="ECO:0000256" key="4">
    <source>
        <dbReference type="RuleBase" id="RU000363"/>
    </source>
</evidence>
<dbReference type="EC" id="1.3.1.28" evidence="3"/>
<dbReference type="InterPro" id="IPR020904">
    <property type="entry name" value="Sc_DH/Rdtase_CS"/>
</dbReference>
<evidence type="ECO:0000256" key="1">
    <source>
        <dbReference type="ARBA" id="ARBA00006484"/>
    </source>
</evidence>
<dbReference type="InterPro" id="IPR002347">
    <property type="entry name" value="SDR_fam"/>
</dbReference>
<dbReference type="NCBIfam" id="TIGR04316">
    <property type="entry name" value="dhbA_paeA"/>
    <property type="match status" value="1"/>
</dbReference>
<comment type="similarity">
    <text evidence="1 4">Belongs to the short-chain dehydrogenases/reductases (SDR) family.</text>
</comment>
<keyword evidence="2" id="KW-0560">Oxidoreductase</keyword>
<dbReference type="PANTHER" id="PTHR24321:SF13">
    <property type="entry name" value="2,3-DIHYDRO-2,3-DIHYDROXYBENZOATE DEHYDROGENASE"/>
    <property type="match status" value="1"/>
</dbReference>
<dbReference type="PROSITE" id="PS00061">
    <property type="entry name" value="ADH_SHORT"/>
    <property type="match status" value="1"/>
</dbReference>
<dbReference type="Pfam" id="PF00106">
    <property type="entry name" value="adh_short"/>
    <property type="match status" value="1"/>
</dbReference>
<evidence type="ECO:0000313" key="6">
    <source>
        <dbReference type="Proteomes" id="UP001500227"/>
    </source>
</evidence>
<dbReference type="InterPro" id="IPR036291">
    <property type="entry name" value="NAD(P)-bd_dom_sf"/>
</dbReference>
<dbReference type="PRINTS" id="PR00080">
    <property type="entry name" value="SDRFAMILY"/>
</dbReference>
<sequence>MSAIQKTILITGAGSGIGAEICAQLLAQQHTVWAVDKNTSALASLQQQYPNQLYCQDLDIRDAPAVQRFLADLLAQQTIDTLICAAGVLQMGYGHTLSLAQWQDVFAVNTQGVFLFCQPVAARMRSRQQGAIVIISSNAATTPRINMGAYAASKAATTQFAKCLGLELAPLGIRVNIVSPGSTDTPMQQAMWQQGSSQQTVIAGNAKDFRLGIPLQKIATPKDIAQGVLFLLSDAAAHITLHDLRIDGGATLDS</sequence>
<gene>
    <name evidence="5" type="primary">dhbA</name>
    <name evidence="5" type="ORF">GCM10023337_14620</name>
</gene>
<dbReference type="NCBIfam" id="NF006074">
    <property type="entry name" value="PRK08220.1"/>
    <property type="match status" value="1"/>
</dbReference>
<comment type="caution">
    <text evidence="5">The sequence shown here is derived from an EMBL/GenBank/DDBJ whole genome shotgun (WGS) entry which is preliminary data.</text>
</comment>
<evidence type="ECO:0000313" key="5">
    <source>
        <dbReference type="EMBL" id="GAA5090379.1"/>
    </source>
</evidence>
<proteinExistence type="inferred from homology"/>
<dbReference type="InterPro" id="IPR003560">
    <property type="entry name" value="DHB_DH"/>
</dbReference>
<organism evidence="5 6">
    <name type="scientific">Paenalcaligenes hermetiae</name>
    <dbReference type="NCBI Taxonomy" id="1157987"/>
    <lineage>
        <taxon>Bacteria</taxon>
        <taxon>Pseudomonadati</taxon>
        <taxon>Pseudomonadota</taxon>
        <taxon>Betaproteobacteria</taxon>
        <taxon>Burkholderiales</taxon>
        <taxon>Alcaligenaceae</taxon>
        <taxon>Paenalcaligenes</taxon>
    </lineage>
</organism>
<name>A0ABP9M734_9BURK</name>
<evidence type="ECO:0000256" key="3">
    <source>
        <dbReference type="NCBIfam" id="TIGR04316"/>
    </source>
</evidence>
<protein>
    <recommendedName>
        <fullName evidence="3">2,3-dihydro-2,3-dihydroxybenzoate dehydrogenase</fullName>
        <ecNumber evidence="3">1.3.1.28</ecNumber>
    </recommendedName>
</protein>
<dbReference type="PANTHER" id="PTHR24321">
    <property type="entry name" value="DEHYDROGENASES, SHORT CHAIN"/>
    <property type="match status" value="1"/>
</dbReference>
<keyword evidence="6" id="KW-1185">Reference proteome</keyword>
<dbReference type="SUPFAM" id="SSF51735">
    <property type="entry name" value="NAD(P)-binding Rossmann-fold domains"/>
    <property type="match status" value="1"/>
</dbReference>